<evidence type="ECO:0000313" key="1">
    <source>
        <dbReference type="EMBL" id="KAG8635780.1"/>
    </source>
</evidence>
<accession>A0ACB7G7X5</accession>
<proteinExistence type="predicted"/>
<name>A0ACB7G7X5_MANES</name>
<dbReference type="EMBL" id="CM004402">
    <property type="protein sequence ID" value="KAG8635780.1"/>
    <property type="molecule type" value="Genomic_DNA"/>
</dbReference>
<reference evidence="2" key="1">
    <citation type="journal article" date="2016" name="Nat. Biotechnol.">
        <title>Sequencing wild and cultivated cassava and related species reveals extensive interspecific hybridization and genetic diversity.</title>
        <authorList>
            <person name="Bredeson J.V."/>
            <person name="Lyons J.B."/>
            <person name="Prochnik S.E."/>
            <person name="Wu G.A."/>
            <person name="Ha C.M."/>
            <person name="Edsinger-Gonzales E."/>
            <person name="Grimwood J."/>
            <person name="Schmutz J."/>
            <person name="Rabbi I.Y."/>
            <person name="Egesi C."/>
            <person name="Nauluvula P."/>
            <person name="Lebot V."/>
            <person name="Ndunguru J."/>
            <person name="Mkamilo G."/>
            <person name="Bart R.S."/>
            <person name="Setter T.L."/>
            <person name="Gleadow R.M."/>
            <person name="Kulakow P."/>
            <person name="Ferguson M.E."/>
            <person name="Rounsley S."/>
            <person name="Rokhsar D.S."/>
        </authorList>
    </citation>
    <scope>NUCLEOTIDE SEQUENCE [LARGE SCALE GENOMIC DNA]</scope>
    <source>
        <strain evidence="2">cv. AM560-2</strain>
    </source>
</reference>
<gene>
    <name evidence="1" type="ORF">MANES_16G064350v8</name>
</gene>
<organism evidence="1 2">
    <name type="scientific">Manihot esculenta</name>
    <name type="common">Cassava</name>
    <name type="synonym">Jatropha manihot</name>
    <dbReference type="NCBI Taxonomy" id="3983"/>
    <lineage>
        <taxon>Eukaryota</taxon>
        <taxon>Viridiplantae</taxon>
        <taxon>Streptophyta</taxon>
        <taxon>Embryophyta</taxon>
        <taxon>Tracheophyta</taxon>
        <taxon>Spermatophyta</taxon>
        <taxon>Magnoliopsida</taxon>
        <taxon>eudicotyledons</taxon>
        <taxon>Gunneridae</taxon>
        <taxon>Pentapetalae</taxon>
        <taxon>rosids</taxon>
        <taxon>fabids</taxon>
        <taxon>Malpighiales</taxon>
        <taxon>Euphorbiaceae</taxon>
        <taxon>Crotonoideae</taxon>
        <taxon>Manihoteae</taxon>
        <taxon>Manihot</taxon>
    </lineage>
</organism>
<keyword evidence="2" id="KW-1185">Reference proteome</keyword>
<sequence>MKNEKKILKLKFAQDPNSSPDSPCSCLQFTRLGIYHPYLQILKISNASSTSTPVNPRKCPSVLDEDIYVAAIEKIIERDFFSDIAKLRDRLDWLEAVKTGNPILIRDAHLKIIERR</sequence>
<comment type="caution">
    <text evidence="1">The sequence shown here is derived from an EMBL/GenBank/DDBJ whole genome shotgun (WGS) entry which is preliminary data.</text>
</comment>
<protein>
    <submittedName>
        <fullName evidence="1">Uncharacterized protein</fullName>
    </submittedName>
</protein>
<dbReference type="Proteomes" id="UP000091857">
    <property type="component" value="Chromosome 16"/>
</dbReference>
<evidence type="ECO:0000313" key="2">
    <source>
        <dbReference type="Proteomes" id="UP000091857"/>
    </source>
</evidence>